<feature type="compositionally biased region" description="Low complexity" evidence="12">
    <location>
        <begin position="1934"/>
        <end position="1948"/>
    </location>
</feature>
<keyword evidence="3" id="KW-0677">Repeat</keyword>
<keyword evidence="2" id="KW-0813">Transport</keyword>
<feature type="compositionally biased region" description="Low complexity" evidence="12">
    <location>
        <begin position="1865"/>
        <end position="1878"/>
    </location>
</feature>
<dbReference type="PANTHER" id="PTHR23193:SF46">
    <property type="entry name" value="NUCLEAR PORE COMPLEX PROTEIN NUP214"/>
    <property type="match status" value="1"/>
</dbReference>
<evidence type="ECO:0000259" key="13">
    <source>
        <dbReference type="Pfam" id="PF16755"/>
    </source>
</evidence>
<evidence type="ECO:0000256" key="9">
    <source>
        <dbReference type="ARBA" id="ARBA00068360"/>
    </source>
</evidence>
<feature type="compositionally biased region" description="Low complexity" evidence="12">
    <location>
        <begin position="2035"/>
        <end position="2103"/>
    </location>
</feature>
<dbReference type="GO" id="GO:0008139">
    <property type="term" value="F:nuclear localization sequence binding"/>
    <property type="evidence" value="ECO:0007669"/>
    <property type="project" value="TreeGrafter"/>
</dbReference>
<keyword evidence="6" id="KW-0811">Translocation</keyword>
<dbReference type="Pfam" id="PF16755">
    <property type="entry name" value="Beta-prop_NUP159_NUP214"/>
    <property type="match status" value="1"/>
</dbReference>
<feature type="compositionally biased region" description="Low complexity" evidence="12">
    <location>
        <begin position="427"/>
        <end position="437"/>
    </location>
</feature>
<feature type="region of interest" description="Disordered" evidence="12">
    <location>
        <begin position="465"/>
        <end position="486"/>
    </location>
</feature>
<evidence type="ECO:0000256" key="10">
    <source>
        <dbReference type="ARBA" id="ARBA00077390"/>
    </source>
</evidence>
<evidence type="ECO:0000256" key="8">
    <source>
        <dbReference type="ARBA" id="ARBA00023242"/>
    </source>
</evidence>
<feature type="region of interest" description="Disordered" evidence="12">
    <location>
        <begin position="1000"/>
        <end position="1046"/>
    </location>
</feature>
<feature type="region of interest" description="Disordered" evidence="12">
    <location>
        <begin position="407"/>
        <end position="446"/>
    </location>
</feature>
<dbReference type="GO" id="GO:0006405">
    <property type="term" value="P:RNA export from nucleus"/>
    <property type="evidence" value="ECO:0007669"/>
    <property type="project" value="TreeGrafter"/>
</dbReference>
<keyword evidence="5" id="KW-0653">Protein transport</keyword>
<dbReference type="SUPFAM" id="SSF117289">
    <property type="entry name" value="Nucleoporin domain"/>
    <property type="match status" value="1"/>
</dbReference>
<evidence type="ECO:0000256" key="3">
    <source>
        <dbReference type="ARBA" id="ARBA00022737"/>
    </source>
</evidence>
<feature type="compositionally biased region" description="Polar residues" evidence="12">
    <location>
        <begin position="1881"/>
        <end position="1893"/>
    </location>
</feature>
<evidence type="ECO:0000256" key="2">
    <source>
        <dbReference type="ARBA" id="ARBA00022448"/>
    </source>
</evidence>
<name>L7M4Q0_RHIPC</name>
<feature type="compositionally biased region" description="Polar residues" evidence="12">
    <location>
        <begin position="1907"/>
        <end position="1933"/>
    </location>
</feature>
<reference evidence="14" key="1">
    <citation type="submission" date="2012-11" db="EMBL/GenBank/DDBJ databases">
        <authorList>
            <person name="Lucero-Rivera Y.E."/>
            <person name="Tovar-Ramirez D."/>
        </authorList>
    </citation>
    <scope>NUCLEOTIDE SEQUENCE</scope>
    <source>
        <tissue evidence="14">Salivary gland</tissue>
    </source>
</reference>
<evidence type="ECO:0000256" key="11">
    <source>
        <dbReference type="ARBA" id="ARBA00083901"/>
    </source>
</evidence>
<evidence type="ECO:0000256" key="1">
    <source>
        <dbReference type="ARBA" id="ARBA00004567"/>
    </source>
</evidence>
<feature type="region of interest" description="Disordered" evidence="12">
    <location>
        <begin position="1546"/>
        <end position="1571"/>
    </location>
</feature>
<sequence length="2167" mass="220579">MACGQGATRPNPDFLFHPVRTVNVTAGAESVPAESVNLVAASSRFGLIFAAFDQGVKICTLEDIQNCDAEEGPGSKAPADNCPFRILPTTGPVLLVALNADDTTLAVGLLRDGIPVADMYDVRGFAGQALETRPIATVRLSAEPGVTLEDFAWNPVVCEMFAVCLGNGSVSIYELSGESLKILGNIPSSAGGTALCWSPKGKQLVVGKKNGSLTQYKPNMQEAKCIPPPLLSENSVMVLSVCWLAPTVFAVVYAPATRTADSQANLVIVTFTKTSPVAYTDFGEPCLQTGEHPKERFWLYHQPDWGILMCMSRNSIESAVFGCKSDDKMQWELWELDSHGRAEVPLKNKEETFPLGMAVSYNAQRNITSKTESWPPMPVLLVLSTCGGLSPFHMKNLAQGARILVRPPEPLLPNGQRKPMSNPPQPQMQQAPQLPSPTTSTGFLPVGHAAASPVAVSAASRIRRPSVGSGAAPQPTTTGAAGFPPFTSQPFSTATSFMPVAPTSAAAAVASGNPAAPTSLFSSVQPSSATTAFSFGSSGGSVFSFGASGGGNAFSFAPATAPPAARSTSLTVSSTSSQGLFSMPVPSFSSVTTTSTPPAIGSIPSAAFTVPSSAHATTPAATVFSVPSAVSSSSTSFLFKTAGKDSMVSQGSSAPVPVVSQHMPVAAPMTSAQETLGPSLQLKTSSPSVVAASEKPFKEEPSKDAIIAAMRDEIKEFGKEVKAFKEKSLSTVIKPAGSDASLMKMKKLGTALESTAECLKSDMEKTYSDVHGLRSLLFETFALLEEARTRYLRNRDPQFAGLLRDRDLDPISASRLSEARRLQRYVKEQLQEVHTRLDLDWEEQVAHSKNIKDKAELSSAEAIYRALCDCRNTAELLSKTVSSLETRLRKARMESKQRKLSPRPYWNEASSVTREEEVAALADCLLSTSLSPPSGKASGTAHAKPRRAALSAEKKSALAEYFGQREVSVIEPRVIDKQSESRLLSKLALVLQESVANDQAQKDEQAAQPSVATSDESQLHGSLSTLSTPPKLITSSETRGAILTPKPCGLSEGTTYSFRTSTPLVRTEAAASSGVPSGATLARTMHPEAPRLPLTKVIEVSVQPSSGDSDHKGSAALAAMRLRDHSDLTITPLTMAPPEISSAAVTTVVTKPLPTRSEAIVTSKEAGSPSPFTAPMTQSEFKFKFVGQGSSGAPTIPSAFTFGSTSSTPGISGAPAQAPIFSSAKPSVLPPATAASTGFKFSDPHTSKPGFVAVKPSLGPTFMPVSQASALPSAAVSEERASNDGGLKGNTEPLYEDVTPPLSPTPEQGSEAVVSSTHIPTSSAVSSLPSAVPAAGQAPAPATLFSFAKSTTAAPPFGGFGVVSSGPLFKHGFDQQGTTPGKSLFGNTSTSSVSSAAAAFNFTLSSAKDKPTTGTPTTGSVFAPLQAKVAGSEDVHSPSGAALPSKDSSVKDAAKPQLSFLPFGSSGLKQSAASSAGISGTQVTVSTSPFQPISSVASQPEGLNLTAAATFPAVASEAQALAKAASNGSSQMDAVSTAAATSVSETPSIASPAPQVVSPSSQASSPTGTVPSMQANVAAQVVPTTPSPLQSPSVPAEAGAAAPVASTGAVFGQGPSSVLTVAPMAKTTGTTVFGQPATSTPAAVSTAFSFAMGSATTPFGSPVFGSQVVTTSSQSPAQTGTTAATTPSFSQAPTTTTAASPALVPHAFNMPQGTVASSTAPLSFGAQQTVTTATATATSVPLTFGQGAATTTTTTPVSAPSLFGQSTAGAGTNVSTIFGATTTSAASATSTPSIFGGTTFTSSTTPATTSPFWKPVASAAPMFAQSSAGQSGFGQPPTTAASPFGQQVGTTPSFGQTGGFGFGQTGAASTAASTSPFGQMVPTTATGGTSTSLFGQKSSFGSGSGQTPSLFGQSLFGQSSTPAFGQPQAASTFGQQSQEQQQQGSGSTLFGGGGSGFLSGLGAKPATDASSKNVFGGSSSFTSAGQTANLFGNQGATSFKSSTFGSSMGSGAFSGSGSFSMGGGSVAQSGFGAFQQQQQQQQPPQTPPKTAFGGPPAFGGSPTFGGPPQFGGSPTFGGSPSFGSAATFGAASAPQQSPQTQQSGFMMFGNVEGPTFGGLAAQSSPQQQGMGFGGGFGSPGFGGSTPGFGNQSSQQGNPAPAFSQWRN</sequence>
<dbReference type="GO" id="GO:0006606">
    <property type="term" value="P:protein import into nucleus"/>
    <property type="evidence" value="ECO:0007669"/>
    <property type="project" value="TreeGrafter"/>
</dbReference>
<evidence type="ECO:0000256" key="12">
    <source>
        <dbReference type="SAM" id="MobiDB-lite"/>
    </source>
</evidence>
<protein>
    <recommendedName>
        <fullName evidence="9">Nuclear pore complex protein Nup214</fullName>
    </recommendedName>
    <alternativeName>
        <fullName evidence="11">214 kDa nucleoporin</fullName>
    </alternativeName>
    <alternativeName>
        <fullName evidence="10">Nucleoporin Nup214</fullName>
    </alternativeName>
</protein>
<evidence type="ECO:0000256" key="7">
    <source>
        <dbReference type="ARBA" id="ARBA00023132"/>
    </source>
</evidence>
<evidence type="ECO:0000313" key="14">
    <source>
        <dbReference type="EMBL" id="JAA58108.1"/>
    </source>
</evidence>
<feature type="region of interest" description="Disordered" evidence="12">
    <location>
        <begin position="1273"/>
        <end position="1294"/>
    </location>
</feature>
<feature type="region of interest" description="Disordered" evidence="12">
    <location>
        <begin position="1826"/>
        <end position="1951"/>
    </location>
</feature>
<reference evidence="14" key="2">
    <citation type="journal article" date="2015" name="J. Proteomics">
        <title>Sexual differences in the sialomes of the zebra tick, Rhipicephalus pulchellus.</title>
        <authorList>
            <person name="Tan A.W."/>
            <person name="Francischetti I.M."/>
            <person name="Slovak M."/>
            <person name="Kini R.M."/>
            <person name="Ribeiro J.M."/>
        </authorList>
    </citation>
    <scope>NUCLEOTIDE SEQUENCE</scope>
    <source>
        <tissue evidence="14">Salivary gland</tissue>
    </source>
</reference>
<feature type="compositionally biased region" description="Polar residues" evidence="12">
    <location>
        <begin position="1836"/>
        <end position="1848"/>
    </location>
</feature>
<comment type="subcellular location">
    <subcellularLocation>
        <location evidence="1">Nucleus</location>
        <location evidence="1">Nuclear pore complex</location>
    </subcellularLocation>
</comment>
<keyword evidence="7" id="KW-0906">Nuclear pore complex</keyword>
<dbReference type="EMBL" id="GACK01006926">
    <property type="protein sequence ID" value="JAA58108.1"/>
    <property type="molecule type" value="mRNA"/>
</dbReference>
<feature type="domain" description="Nucleoporin Nup159/Nup146 N-terminal" evidence="13">
    <location>
        <begin position="32"/>
        <end position="387"/>
    </location>
</feature>
<dbReference type="InterPro" id="IPR039462">
    <property type="entry name" value="Nup159/Nup146_N"/>
</dbReference>
<dbReference type="PANTHER" id="PTHR23193">
    <property type="entry name" value="NUCLEAR PORE COMPLEX PROTEIN NUP"/>
    <property type="match status" value="1"/>
</dbReference>
<accession>L7M4Q0</accession>
<dbReference type="InterPro" id="IPR026054">
    <property type="entry name" value="Nucleoporin"/>
</dbReference>
<evidence type="ECO:0000256" key="4">
    <source>
        <dbReference type="ARBA" id="ARBA00022816"/>
    </source>
</evidence>
<dbReference type="GO" id="GO:0051028">
    <property type="term" value="P:mRNA transport"/>
    <property type="evidence" value="ECO:0007669"/>
    <property type="project" value="UniProtKB-KW"/>
</dbReference>
<feature type="compositionally biased region" description="Polar residues" evidence="12">
    <location>
        <begin position="1007"/>
        <end position="1038"/>
    </location>
</feature>
<feature type="region of interest" description="Disordered" evidence="12">
    <location>
        <begin position="2033"/>
        <end position="2167"/>
    </location>
</feature>
<keyword evidence="8" id="KW-0539">Nucleus</keyword>
<feature type="region of interest" description="Disordered" evidence="12">
    <location>
        <begin position="1673"/>
        <end position="1698"/>
    </location>
</feature>
<evidence type="ECO:0000256" key="6">
    <source>
        <dbReference type="ARBA" id="ARBA00023010"/>
    </source>
</evidence>
<evidence type="ECO:0000256" key="5">
    <source>
        <dbReference type="ARBA" id="ARBA00022927"/>
    </source>
</evidence>
<feature type="compositionally biased region" description="Gly residues" evidence="12">
    <location>
        <begin position="2130"/>
        <end position="2146"/>
    </location>
</feature>
<dbReference type="InterPro" id="IPR015943">
    <property type="entry name" value="WD40/YVTN_repeat-like_dom_sf"/>
</dbReference>
<dbReference type="GO" id="GO:0017056">
    <property type="term" value="F:structural constituent of nuclear pore"/>
    <property type="evidence" value="ECO:0007669"/>
    <property type="project" value="TreeGrafter"/>
</dbReference>
<dbReference type="FunFam" id="2.130.10.10:FF:000142">
    <property type="entry name" value="Nuclear pore complex protein Nup214"/>
    <property type="match status" value="1"/>
</dbReference>
<keyword evidence="4" id="KW-0509">mRNA transport</keyword>
<dbReference type="GO" id="GO:0005643">
    <property type="term" value="C:nuclear pore"/>
    <property type="evidence" value="ECO:0007669"/>
    <property type="project" value="UniProtKB-SubCell"/>
</dbReference>
<organism evidence="14">
    <name type="scientific">Rhipicephalus pulchellus</name>
    <name type="common">Yellow backed tick</name>
    <name type="synonym">Dermacentor pulchellus</name>
    <dbReference type="NCBI Taxonomy" id="72859"/>
    <lineage>
        <taxon>Eukaryota</taxon>
        <taxon>Metazoa</taxon>
        <taxon>Ecdysozoa</taxon>
        <taxon>Arthropoda</taxon>
        <taxon>Chelicerata</taxon>
        <taxon>Arachnida</taxon>
        <taxon>Acari</taxon>
        <taxon>Parasitiformes</taxon>
        <taxon>Ixodida</taxon>
        <taxon>Ixodoidea</taxon>
        <taxon>Ixodidae</taxon>
        <taxon>Rhipicephalinae</taxon>
        <taxon>Rhipicephalus</taxon>
        <taxon>Rhipicephalus</taxon>
    </lineage>
</organism>
<dbReference type="Gene3D" id="2.130.10.10">
    <property type="entry name" value="YVTN repeat-like/Quinoprotein amine dehydrogenase"/>
    <property type="match status" value="1"/>
</dbReference>
<feature type="compositionally biased region" description="Low complexity" evidence="12">
    <location>
        <begin position="1546"/>
        <end position="1566"/>
    </location>
</feature>
<proteinExistence type="evidence at transcript level"/>